<feature type="region of interest" description="Disordered" evidence="4">
    <location>
        <begin position="126"/>
        <end position="168"/>
    </location>
</feature>
<protein>
    <recommendedName>
        <fullName evidence="7">RNI-like protein</fullName>
    </recommendedName>
</protein>
<feature type="compositionally biased region" description="Basic and acidic residues" evidence="4">
    <location>
        <begin position="422"/>
        <end position="433"/>
    </location>
</feature>
<dbReference type="GO" id="GO:0005856">
    <property type="term" value="C:cytoskeleton"/>
    <property type="evidence" value="ECO:0007669"/>
    <property type="project" value="UniProtKB-SubCell"/>
</dbReference>
<evidence type="ECO:0000256" key="3">
    <source>
        <dbReference type="ARBA" id="ARBA00023212"/>
    </source>
</evidence>
<keyword evidence="3" id="KW-0206">Cytoskeleton</keyword>
<feature type="compositionally biased region" description="Basic and acidic residues" evidence="4">
    <location>
        <begin position="1236"/>
        <end position="1245"/>
    </location>
</feature>
<feature type="compositionally biased region" description="Basic and acidic residues" evidence="4">
    <location>
        <begin position="442"/>
        <end position="453"/>
    </location>
</feature>
<dbReference type="Proteomes" id="UP000774326">
    <property type="component" value="Unassembled WGS sequence"/>
</dbReference>
<dbReference type="EMBL" id="JAEUBG010003834">
    <property type="protein sequence ID" value="KAH3682245.1"/>
    <property type="molecule type" value="Genomic_DNA"/>
</dbReference>
<dbReference type="SUPFAM" id="SSF52047">
    <property type="entry name" value="RNI-like"/>
    <property type="match status" value="1"/>
</dbReference>
<evidence type="ECO:0000313" key="5">
    <source>
        <dbReference type="EMBL" id="KAH3682245.1"/>
    </source>
</evidence>
<dbReference type="Gene3D" id="3.80.10.10">
    <property type="entry name" value="Ribonuclease Inhibitor"/>
    <property type="match status" value="1"/>
</dbReference>
<feature type="region of interest" description="Disordered" evidence="4">
    <location>
        <begin position="30"/>
        <end position="70"/>
    </location>
</feature>
<evidence type="ECO:0000313" key="6">
    <source>
        <dbReference type="Proteomes" id="UP000774326"/>
    </source>
</evidence>
<feature type="compositionally biased region" description="Acidic residues" evidence="4">
    <location>
        <begin position="1202"/>
        <end position="1235"/>
    </location>
</feature>
<accession>A0A9P8Q327</accession>
<dbReference type="OrthoDB" id="8436363at2759"/>
<reference evidence="5" key="1">
    <citation type="journal article" date="2021" name="Open Biol.">
        <title>Shared evolutionary footprints suggest mitochondrial oxidative damage underlies multiple complex I losses in fungi.</title>
        <authorList>
            <person name="Schikora-Tamarit M.A."/>
            <person name="Marcet-Houben M."/>
            <person name="Nosek J."/>
            <person name="Gabaldon T."/>
        </authorList>
    </citation>
    <scope>NUCLEOTIDE SEQUENCE</scope>
    <source>
        <strain evidence="5">CBS2887</strain>
    </source>
</reference>
<feature type="region of interest" description="Disordered" evidence="4">
    <location>
        <begin position="1201"/>
        <end position="1245"/>
    </location>
</feature>
<feature type="compositionally biased region" description="Polar residues" evidence="4">
    <location>
        <begin position="32"/>
        <end position="44"/>
    </location>
</feature>
<evidence type="ECO:0000256" key="4">
    <source>
        <dbReference type="SAM" id="MobiDB-lite"/>
    </source>
</evidence>
<dbReference type="PANTHER" id="PTHR24107">
    <property type="entry name" value="YNEIN REGULATORY COMPLEX SUBUNIT 5"/>
    <property type="match status" value="1"/>
</dbReference>
<organism evidence="5 6">
    <name type="scientific">Wickerhamomyces pijperi</name>
    <name type="common">Yeast</name>
    <name type="synonym">Pichia pijperi</name>
    <dbReference type="NCBI Taxonomy" id="599730"/>
    <lineage>
        <taxon>Eukaryota</taxon>
        <taxon>Fungi</taxon>
        <taxon>Dikarya</taxon>
        <taxon>Ascomycota</taxon>
        <taxon>Saccharomycotina</taxon>
        <taxon>Saccharomycetes</taxon>
        <taxon>Phaffomycetales</taxon>
        <taxon>Wickerhamomycetaceae</taxon>
        <taxon>Wickerhamomyces</taxon>
    </lineage>
</organism>
<comment type="subcellular location">
    <subcellularLocation>
        <location evidence="1">Cytoplasm</location>
        <location evidence="1">Cytoskeleton</location>
    </subcellularLocation>
</comment>
<feature type="compositionally biased region" description="Low complexity" evidence="4">
    <location>
        <begin position="45"/>
        <end position="70"/>
    </location>
</feature>
<evidence type="ECO:0000256" key="2">
    <source>
        <dbReference type="ARBA" id="ARBA00022490"/>
    </source>
</evidence>
<evidence type="ECO:0008006" key="7">
    <source>
        <dbReference type="Google" id="ProtNLM"/>
    </source>
</evidence>
<keyword evidence="2" id="KW-0963">Cytoplasm</keyword>
<feature type="compositionally biased region" description="Basic and acidic residues" evidence="4">
    <location>
        <begin position="131"/>
        <end position="143"/>
    </location>
</feature>
<dbReference type="AlphaFoldDB" id="A0A9P8Q327"/>
<name>A0A9P8Q327_WICPI</name>
<dbReference type="InterPro" id="IPR032675">
    <property type="entry name" value="LRR_dom_sf"/>
</dbReference>
<comment type="caution">
    <text evidence="5">The sequence shown here is derived from an EMBL/GenBank/DDBJ whole genome shotgun (WGS) entry which is preliminary data.</text>
</comment>
<keyword evidence="6" id="KW-1185">Reference proteome</keyword>
<proteinExistence type="predicted"/>
<gene>
    <name evidence="5" type="ORF">WICPIJ_006784</name>
</gene>
<dbReference type="InterPro" id="IPR052410">
    <property type="entry name" value="DRC5"/>
</dbReference>
<evidence type="ECO:0000256" key="1">
    <source>
        <dbReference type="ARBA" id="ARBA00004245"/>
    </source>
</evidence>
<feature type="compositionally biased region" description="Polar residues" evidence="4">
    <location>
        <begin position="146"/>
        <end position="168"/>
    </location>
</feature>
<feature type="region of interest" description="Disordered" evidence="4">
    <location>
        <begin position="405"/>
        <end position="462"/>
    </location>
</feature>
<sequence length="1269" mass="140033">MPQDQFKKSLQRGVDNVEVDWFLRGKLPEFSASESHPYTHTHANPSSGATTPGAPGTPATANGASTGVSSATTATTFDTASSPSMAVNNQNGNVLTRSKSISYRELQQIKNDEPVKKKQGFFHSLFKSKKKEPEPPVKPKIEQKPVQTPTNSVQSIHDQLPPKSNNVSELRRTKSLSIDHAQLDPKLTEFLRYYKAKGIPQLQSDLHPPAVSDSTSTLTSQQTTIAETLEAKAKAKKPIITVDCLGRPIPPHPDLSPSTRSAFAKNPRFNTVKSPVEKQHPTSQDSSHSKLSFLKRVKSTQSDIQSVTSLNSTISNSSSVTKPLTIPGLSDLPPLKRVSFSIPVFFNDPPQQIPSRTPRKGEVEVCKDGTIVIHKLSVAEKRKIMLSQGGGVVVGGSGCLKIINDHGGSTEMDESEGSTLKESQEPHTEEPTKQEIINSAHVKAEESASELKRTPTNTEEDVLVSQEASKISIDKPMAHSSKSTTSLMSLGEDETQDEVYPPPSTRVPLDVLYTRCCHLREILPIPATLKQLRQGSFDPIPLLQLRNPKPSLVEILTFADFISIAPILCISLDGVSLSVEMFRIILSALVSKPELEKITLRNTALDEEGWRLLCWFLTKNHTVSRLDLSMVPSLSTNVQKPAKSSSTGVQVQRMTCDLTGRGDMSWSLLNVAIMSRNGIDEIVLNGGMIPEDQFKDLFELGLRIKSTKIGLAYNRLSLKQCQVLGDCINWNEIIGLDLGYNDLTGGKLKALKIKKAGDQGGVLRFISLNSTGLTEGEEIENFISDLIGFKELRYLDLSNNPGLFPGVIGCLSENLPLFENLSRFHVDYNGLSTPAIIAISELIPFCKRLSYFSMMGNNLDSVSGLSLTSAMKVSNSVITLDIEYEQLPLKTREEIAVYTMRNMKNQVNDGKGASDHLELLTLQEQLLELIHSGGVDSALVGDFIKRITTVRAKIHESIEELFKQRVQGGLNLEGKEALIRFCFIDSSIEKGLKLLTKKLNISPSEFPQDGKDDEIIHSKLKAPTMSRQTSLSEYVDSQGHTELFPFGVVTNQHETVNPEEDGLGLNYGDSKQARAADDFHLKEEASVLKLTSLLKNNKSVMRDEIPQEHIDAMLSVSGDKLKEALLKTNNIQDLVGVLDSFKEQGIALGEIYKKKDPSDQNYYKPGKLELETRFNTNSNSIGENVQCCVVDSKHRKKFSFGADEDTDTESEESDSDTVSDFSKEEEEAKAEEEQAEQEKKEKQIEKVKGEADIAYDQVLDHLERVRTNG</sequence>
<dbReference type="PANTHER" id="PTHR24107:SF2">
    <property type="entry name" value="NLR FAMILY CARD DOMAIN CONTAINING 3"/>
    <property type="match status" value="1"/>
</dbReference>
<reference evidence="5" key="2">
    <citation type="submission" date="2021-01" db="EMBL/GenBank/DDBJ databases">
        <authorList>
            <person name="Schikora-Tamarit M.A."/>
        </authorList>
    </citation>
    <scope>NUCLEOTIDE SEQUENCE</scope>
    <source>
        <strain evidence="5">CBS2887</strain>
    </source>
</reference>